<name>A0AAV7INI6_COTGL</name>
<evidence type="ECO:0000313" key="2">
    <source>
        <dbReference type="Proteomes" id="UP000826195"/>
    </source>
</evidence>
<protein>
    <submittedName>
        <fullName evidence="1">Uncharacterized protein</fullName>
    </submittedName>
</protein>
<dbReference type="AlphaFoldDB" id="A0AAV7INI6"/>
<dbReference type="Proteomes" id="UP000826195">
    <property type="component" value="Unassembled WGS sequence"/>
</dbReference>
<accession>A0AAV7INI6</accession>
<gene>
    <name evidence="1" type="ORF">KQX54_004166</name>
</gene>
<comment type="caution">
    <text evidence="1">The sequence shown here is derived from an EMBL/GenBank/DDBJ whole genome shotgun (WGS) entry which is preliminary data.</text>
</comment>
<evidence type="ECO:0000313" key="1">
    <source>
        <dbReference type="EMBL" id="KAH0553774.1"/>
    </source>
</evidence>
<reference evidence="1 2" key="1">
    <citation type="journal article" date="2021" name="J. Hered.">
        <title>A chromosome-level genome assembly of the parasitoid wasp, Cotesia glomerata (Hymenoptera: Braconidae).</title>
        <authorList>
            <person name="Pinto B.J."/>
            <person name="Weis J.J."/>
            <person name="Gamble T."/>
            <person name="Ode P.J."/>
            <person name="Paul R."/>
            <person name="Zaspel J.M."/>
        </authorList>
    </citation>
    <scope>NUCLEOTIDE SEQUENCE [LARGE SCALE GENOMIC DNA]</scope>
    <source>
        <strain evidence="1">CgM1</strain>
    </source>
</reference>
<sequence length="156" mass="18083">MEINLGKGKSTKQSMIQNLLRRVHNILDRKLQRDGQEYRNETKQRIGCVEVMWRDDGSSVSQLDYLLRLIRYMLAPLYFESTKVCSTNDQAEIDYTCIILSTATPFTSPTTRLPLFAKNYPTRGHFVPLTTKGQCKKSTNKFSRPLNPFFPQENEI</sequence>
<keyword evidence="2" id="KW-1185">Reference proteome</keyword>
<proteinExistence type="predicted"/>
<dbReference type="EMBL" id="JAHXZJ010001119">
    <property type="protein sequence ID" value="KAH0553774.1"/>
    <property type="molecule type" value="Genomic_DNA"/>
</dbReference>
<organism evidence="1 2">
    <name type="scientific">Cotesia glomerata</name>
    <name type="common">Lepidopteran parasitic wasp</name>
    <name type="synonym">Apanteles glomeratus</name>
    <dbReference type="NCBI Taxonomy" id="32391"/>
    <lineage>
        <taxon>Eukaryota</taxon>
        <taxon>Metazoa</taxon>
        <taxon>Ecdysozoa</taxon>
        <taxon>Arthropoda</taxon>
        <taxon>Hexapoda</taxon>
        <taxon>Insecta</taxon>
        <taxon>Pterygota</taxon>
        <taxon>Neoptera</taxon>
        <taxon>Endopterygota</taxon>
        <taxon>Hymenoptera</taxon>
        <taxon>Apocrita</taxon>
        <taxon>Ichneumonoidea</taxon>
        <taxon>Braconidae</taxon>
        <taxon>Microgastrinae</taxon>
        <taxon>Cotesia</taxon>
    </lineage>
</organism>